<dbReference type="AlphaFoldDB" id="A0AAD9N2U4"/>
<reference evidence="4" key="1">
    <citation type="journal article" date="2023" name="Mol. Biol. Evol.">
        <title>Third-Generation Sequencing Reveals the Adaptive Role of the Epigenome in Three Deep-Sea Polychaetes.</title>
        <authorList>
            <person name="Perez M."/>
            <person name="Aroh O."/>
            <person name="Sun Y."/>
            <person name="Lan Y."/>
            <person name="Juniper S.K."/>
            <person name="Young C.R."/>
            <person name="Angers B."/>
            <person name="Qian P.Y."/>
        </authorList>
    </citation>
    <scope>NUCLEOTIDE SEQUENCE</scope>
    <source>
        <strain evidence="4">P08H-3</strain>
    </source>
</reference>
<comment type="caution">
    <text evidence="4">The sequence shown here is derived from an EMBL/GenBank/DDBJ whole genome shotgun (WGS) entry which is preliminary data.</text>
</comment>
<evidence type="ECO:0000256" key="1">
    <source>
        <dbReference type="SAM" id="MobiDB-lite"/>
    </source>
</evidence>
<evidence type="ECO:0000313" key="4">
    <source>
        <dbReference type="EMBL" id="KAK2155092.1"/>
    </source>
</evidence>
<feature type="region of interest" description="Disordered" evidence="1">
    <location>
        <begin position="453"/>
        <end position="511"/>
    </location>
</feature>
<keyword evidence="5" id="KW-1185">Reference proteome</keyword>
<feature type="compositionally biased region" description="Basic and acidic residues" evidence="1">
    <location>
        <begin position="218"/>
        <end position="228"/>
    </location>
</feature>
<organism evidence="4 5">
    <name type="scientific">Paralvinella palmiformis</name>
    <dbReference type="NCBI Taxonomy" id="53620"/>
    <lineage>
        <taxon>Eukaryota</taxon>
        <taxon>Metazoa</taxon>
        <taxon>Spiralia</taxon>
        <taxon>Lophotrochozoa</taxon>
        <taxon>Annelida</taxon>
        <taxon>Polychaeta</taxon>
        <taxon>Sedentaria</taxon>
        <taxon>Canalipalpata</taxon>
        <taxon>Terebellida</taxon>
        <taxon>Terebelliformia</taxon>
        <taxon>Alvinellidae</taxon>
        <taxon>Paralvinella</taxon>
    </lineage>
</organism>
<feature type="region of interest" description="Disordered" evidence="1">
    <location>
        <begin position="205"/>
        <end position="242"/>
    </location>
</feature>
<keyword evidence="2" id="KW-0472">Membrane</keyword>
<feature type="region of interest" description="Disordered" evidence="1">
    <location>
        <begin position="607"/>
        <end position="734"/>
    </location>
</feature>
<sequence>MEVSVICQGFGVFFLVLWQSDTVAAANQLPRETQILISSVIAAVLVSIAIVVLIICCRRVRRLKKKKGHYHQVHETSTLQSLYPVSKPTPETFITNGYSNGKIINGSGHNKIGRSHSDVIDQRLYVVPEWRRQQNMRNGSYVSPVHRSASNASATSGGIWTSNPTLTQGMYQPYVVVTSPGNNKGHTRFGSAPNLPETLIETQTLEKSSKTHQPAKNDLARVEEDTKELLPTSSSEDTNSDKDHQIVARAYSNAAYQKEQDECDPVSRSVDHESPFVAKVYSDYQLPKDYIRPPHGSQEHHTIVAKAFSSSMADTKTDKKVSDIKRHRSSPTKLAGVHVARVVVRHSSSFDSNGEPRYARPQDALDVVTYNDDGTAQRKKDHKQIGRSQSGKEKKKLYQPAASNGHKTKKARQSSRKVMASKSGKRGSFNVSQSSTEIDGYIHNSNEDVIYMTGGSSSRLIPTPDKHSTHGNASKQSRQINTKKKTKGASSTDKSKRVEENSGSGGAPKNINNLVLNLDAVHRVEARPNDILQFASTSTGSTGECSSERRGSTEPRSDHSDSCSFVEPISESSSIRRVVVLHTNDGEKSIGAVPAGVQDDQNAIYSAPIKRERKTSGDRSKPSVTDSPGTPMPPPVPPITELREEPLTPAPPPVPPISELRREEPLMPAPPPVPPITKLREEPLTPLSPVILSVGDPSTDASPTRLPTTGLPDDPPSPLPSPLGIIKNRHNNDGDGISTGRHVAKAFEFLETYTVTSRDDPEDNASVITSATGREGKSVIGDAFKFLEDFDDMSLDAEDRL</sequence>
<gene>
    <name evidence="4" type="ORF">LSH36_249g01017</name>
</gene>
<feature type="region of interest" description="Disordered" evidence="1">
    <location>
        <begin position="371"/>
        <end position="432"/>
    </location>
</feature>
<feature type="transmembrane region" description="Helical" evidence="2">
    <location>
        <begin position="35"/>
        <end position="57"/>
    </location>
</feature>
<feature type="chain" id="PRO_5041912341" evidence="3">
    <location>
        <begin position="26"/>
        <end position="801"/>
    </location>
</feature>
<feature type="region of interest" description="Disordered" evidence="1">
    <location>
        <begin position="533"/>
        <end position="565"/>
    </location>
</feature>
<evidence type="ECO:0000313" key="5">
    <source>
        <dbReference type="Proteomes" id="UP001208570"/>
    </source>
</evidence>
<feature type="compositionally biased region" description="Basic and acidic residues" evidence="1">
    <location>
        <begin position="546"/>
        <end position="561"/>
    </location>
</feature>
<keyword evidence="2" id="KW-1133">Transmembrane helix</keyword>
<feature type="compositionally biased region" description="Low complexity" evidence="1">
    <location>
        <begin position="536"/>
        <end position="545"/>
    </location>
</feature>
<keyword evidence="3" id="KW-0732">Signal</keyword>
<evidence type="ECO:0000256" key="3">
    <source>
        <dbReference type="SAM" id="SignalP"/>
    </source>
</evidence>
<evidence type="ECO:0000256" key="2">
    <source>
        <dbReference type="SAM" id="Phobius"/>
    </source>
</evidence>
<feature type="compositionally biased region" description="Polar residues" evidence="1">
    <location>
        <begin position="470"/>
        <end position="480"/>
    </location>
</feature>
<feature type="signal peptide" evidence="3">
    <location>
        <begin position="1"/>
        <end position="25"/>
    </location>
</feature>
<feature type="compositionally biased region" description="Basic residues" evidence="1">
    <location>
        <begin position="406"/>
        <end position="415"/>
    </location>
</feature>
<protein>
    <submittedName>
        <fullName evidence="4">Uncharacterized protein</fullName>
    </submittedName>
</protein>
<accession>A0AAD9N2U4</accession>
<proteinExistence type="predicted"/>
<dbReference type="Proteomes" id="UP001208570">
    <property type="component" value="Unassembled WGS sequence"/>
</dbReference>
<feature type="compositionally biased region" description="Polar residues" evidence="1">
    <location>
        <begin position="205"/>
        <end position="214"/>
    </location>
</feature>
<dbReference type="EMBL" id="JAODUP010000249">
    <property type="protein sequence ID" value="KAK2155092.1"/>
    <property type="molecule type" value="Genomic_DNA"/>
</dbReference>
<keyword evidence="2" id="KW-0812">Transmembrane</keyword>
<name>A0AAD9N2U4_9ANNE</name>